<dbReference type="EMBL" id="JARMQG010000084">
    <property type="protein sequence ID" value="MED3562252.1"/>
    <property type="molecule type" value="Genomic_DNA"/>
</dbReference>
<protein>
    <recommendedName>
        <fullName evidence="3">Phage protein</fullName>
    </recommendedName>
</protein>
<dbReference type="RefSeq" id="WP_327967153.1">
    <property type="nucleotide sequence ID" value="NZ_JARMQG010000084.1"/>
</dbReference>
<dbReference type="Proteomes" id="UP001330749">
    <property type="component" value="Unassembled WGS sequence"/>
</dbReference>
<sequence length="225" mass="25692">MFKDYLGKYQTLLKANATDGIITSSKELVLDNFEQTLFVEDVIVDGVSQKAIVKQEKKSEDKKLIFKPDTKLNKGSVVEWEKLFYLVTDFLGEGINEIYPTATVKLCNSSYPIKQNKTRVLKTDAQGKPELNKFGDPVYIYTNGQIINIPCIVQSTFPLVDENKQLPLPQGSLTVTMQYREDIKTNDTFPMYNNTYKIRNIDYTKVINYKGIMTLSVEQVTSEVK</sequence>
<proteinExistence type="predicted"/>
<comment type="caution">
    <text evidence="1">The sequence shown here is derived from an EMBL/GenBank/DDBJ whole genome shotgun (WGS) entry which is preliminary data.</text>
</comment>
<evidence type="ECO:0000313" key="1">
    <source>
        <dbReference type="EMBL" id="MED3562252.1"/>
    </source>
</evidence>
<gene>
    <name evidence="1" type="ORF">P4447_07275</name>
</gene>
<name>A0ABU6NAE6_9BACI</name>
<evidence type="ECO:0000313" key="2">
    <source>
        <dbReference type="Proteomes" id="UP001330749"/>
    </source>
</evidence>
<keyword evidence="2" id="KW-1185">Reference proteome</keyword>
<accession>A0ABU6NAE6</accession>
<evidence type="ECO:0008006" key="3">
    <source>
        <dbReference type="Google" id="ProtNLM"/>
    </source>
</evidence>
<reference evidence="1 2" key="1">
    <citation type="submission" date="2023-03" db="EMBL/GenBank/DDBJ databases">
        <title>Bacillus Genome Sequencing.</title>
        <authorList>
            <person name="Dunlap C."/>
        </authorList>
    </citation>
    <scope>NUCLEOTIDE SEQUENCE [LARGE SCALE GENOMIC DNA]</scope>
    <source>
        <strain evidence="1 2">B-14544</strain>
    </source>
</reference>
<organism evidence="1 2">
    <name type="scientific">Bacillus xiapuensis</name>
    <dbReference type="NCBI Taxonomy" id="2014075"/>
    <lineage>
        <taxon>Bacteria</taxon>
        <taxon>Bacillati</taxon>
        <taxon>Bacillota</taxon>
        <taxon>Bacilli</taxon>
        <taxon>Bacillales</taxon>
        <taxon>Bacillaceae</taxon>
        <taxon>Bacillus</taxon>
    </lineage>
</organism>